<dbReference type="EMBL" id="OB747690">
    <property type="protein sequence ID" value="CAD7239915.1"/>
    <property type="molecule type" value="Genomic_DNA"/>
</dbReference>
<dbReference type="EMBL" id="OB722538">
    <property type="protein sequence ID" value="CAD7239328.1"/>
    <property type="molecule type" value="Genomic_DNA"/>
</dbReference>
<gene>
    <name evidence="1" type="ORF">CTOB1V02_LOCUS17143</name>
    <name evidence="2" type="ORF">CTOB1V02_LOCUS17730</name>
</gene>
<reference evidence="2" key="1">
    <citation type="submission" date="2020-11" db="EMBL/GenBank/DDBJ databases">
        <authorList>
            <person name="Tran Van P."/>
        </authorList>
    </citation>
    <scope>NUCLEOTIDE SEQUENCE</scope>
</reference>
<sequence length="94" mass="10539">ISYLKTVGGTNVKMTLRNLINAIIHPTALRSVNWSGRTKSSTGQEEKVGFKGLENIIIVLHAVVRSKERNSTRQEIKECLVDLLNHSNDVGRKR</sequence>
<proteinExistence type="predicted"/>
<evidence type="ECO:0000313" key="2">
    <source>
        <dbReference type="EMBL" id="CAD7239915.1"/>
    </source>
</evidence>
<evidence type="ECO:0000313" key="1">
    <source>
        <dbReference type="EMBL" id="CAD7239328.1"/>
    </source>
</evidence>
<dbReference type="AlphaFoldDB" id="A0A7R8ZWX4"/>
<name>A0A7R8ZWX4_9CRUS</name>
<dbReference type="OrthoDB" id="8939517at2759"/>
<feature type="non-terminal residue" evidence="2">
    <location>
        <position position="1"/>
    </location>
</feature>
<accession>A0A7R8ZWX4</accession>
<protein>
    <submittedName>
        <fullName evidence="2">Uncharacterized protein</fullName>
    </submittedName>
</protein>
<organism evidence="2">
    <name type="scientific">Cyprideis torosa</name>
    <dbReference type="NCBI Taxonomy" id="163714"/>
    <lineage>
        <taxon>Eukaryota</taxon>
        <taxon>Metazoa</taxon>
        <taxon>Ecdysozoa</taxon>
        <taxon>Arthropoda</taxon>
        <taxon>Crustacea</taxon>
        <taxon>Oligostraca</taxon>
        <taxon>Ostracoda</taxon>
        <taxon>Podocopa</taxon>
        <taxon>Podocopida</taxon>
        <taxon>Cytherocopina</taxon>
        <taxon>Cytheroidea</taxon>
        <taxon>Cytherideidae</taxon>
        <taxon>Cyprideis</taxon>
    </lineage>
</organism>